<evidence type="ECO:0000313" key="2">
    <source>
        <dbReference type="EMBL" id="KAL0298110.1"/>
    </source>
</evidence>
<reference evidence="1" key="1">
    <citation type="submission" date="2020-06" db="EMBL/GenBank/DDBJ databases">
        <authorList>
            <person name="Li T."/>
            <person name="Hu X."/>
            <person name="Zhang T."/>
            <person name="Song X."/>
            <person name="Zhang H."/>
            <person name="Dai N."/>
            <person name="Sheng W."/>
            <person name="Hou X."/>
            <person name="Wei L."/>
        </authorList>
    </citation>
    <scope>NUCLEOTIDE SEQUENCE</scope>
    <source>
        <strain evidence="1">KEN8</strain>
        <tissue evidence="1">Leaf</tissue>
    </source>
</reference>
<accession>A0AAW2JLE9</accession>
<proteinExistence type="predicted"/>
<dbReference type="EMBL" id="JACGWM010000785">
    <property type="protein sequence ID" value="KAL0298239.1"/>
    <property type="molecule type" value="Genomic_DNA"/>
</dbReference>
<name>A0AAW2JLE9_9LAMI</name>
<dbReference type="EMBL" id="JACGWM010000818">
    <property type="protein sequence ID" value="KAL0298110.1"/>
    <property type="molecule type" value="Genomic_DNA"/>
</dbReference>
<sequence length="90" mass="9771">MGLRLNLLRSLEVVIKGKLARPEDPFFAAYSKADSYSFTLNQGISRGRGKQAKLAPDRRGKSLVTEVDYRTGVGKNLAKGSISDSSPTVN</sequence>
<comment type="caution">
    <text evidence="1">The sequence shown here is derived from an EMBL/GenBank/DDBJ whole genome shotgun (WGS) entry which is preliminary data.</text>
</comment>
<dbReference type="EMBL" id="JACGWM010000470">
    <property type="protein sequence ID" value="KAL0304691.1"/>
    <property type="molecule type" value="Genomic_DNA"/>
</dbReference>
<evidence type="ECO:0000313" key="1">
    <source>
        <dbReference type="EMBL" id="KAL0295260.1"/>
    </source>
</evidence>
<dbReference type="AlphaFoldDB" id="A0AAW2JLE9"/>
<organism evidence="1">
    <name type="scientific">Sesamum calycinum</name>
    <dbReference type="NCBI Taxonomy" id="2727403"/>
    <lineage>
        <taxon>Eukaryota</taxon>
        <taxon>Viridiplantae</taxon>
        <taxon>Streptophyta</taxon>
        <taxon>Embryophyta</taxon>
        <taxon>Tracheophyta</taxon>
        <taxon>Spermatophyta</taxon>
        <taxon>Magnoliopsida</taxon>
        <taxon>eudicotyledons</taxon>
        <taxon>Gunneridae</taxon>
        <taxon>Pentapetalae</taxon>
        <taxon>asterids</taxon>
        <taxon>lamiids</taxon>
        <taxon>Lamiales</taxon>
        <taxon>Pedaliaceae</taxon>
        <taxon>Sesamum</taxon>
    </lineage>
</organism>
<evidence type="ECO:0000313" key="4">
    <source>
        <dbReference type="EMBL" id="KAL0304691.1"/>
    </source>
</evidence>
<evidence type="ECO:0000313" key="3">
    <source>
        <dbReference type="EMBL" id="KAL0298239.1"/>
    </source>
</evidence>
<reference evidence="1" key="2">
    <citation type="journal article" date="2024" name="Plant">
        <title>Genomic evolution and insights into agronomic trait innovations of Sesamum species.</title>
        <authorList>
            <person name="Miao H."/>
            <person name="Wang L."/>
            <person name="Qu L."/>
            <person name="Liu H."/>
            <person name="Sun Y."/>
            <person name="Le M."/>
            <person name="Wang Q."/>
            <person name="Wei S."/>
            <person name="Zheng Y."/>
            <person name="Lin W."/>
            <person name="Duan Y."/>
            <person name="Cao H."/>
            <person name="Xiong S."/>
            <person name="Wang X."/>
            <person name="Wei L."/>
            <person name="Li C."/>
            <person name="Ma Q."/>
            <person name="Ju M."/>
            <person name="Zhao R."/>
            <person name="Li G."/>
            <person name="Mu C."/>
            <person name="Tian Q."/>
            <person name="Mei H."/>
            <person name="Zhang T."/>
            <person name="Gao T."/>
            <person name="Zhang H."/>
        </authorList>
    </citation>
    <scope>NUCLEOTIDE SEQUENCE</scope>
    <source>
        <strain evidence="1">KEN8</strain>
    </source>
</reference>
<dbReference type="EMBL" id="JACGWM010001069">
    <property type="protein sequence ID" value="KAL0295260.1"/>
    <property type="molecule type" value="Genomic_DNA"/>
</dbReference>
<protein>
    <submittedName>
        <fullName evidence="1">Mitochondrial protein</fullName>
    </submittedName>
</protein>
<gene>
    <name evidence="4" type="ORF">Scaly_3014300</name>
    <name evidence="3" type="ORF">Scaly_3068800</name>
    <name evidence="2" type="ORF">Scaly_3072600</name>
    <name evidence="1" type="ORF">Scaly_3107000</name>
</gene>